<keyword evidence="2" id="KW-0408">Iron</keyword>
<evidence type="ECO:0000313" key="4">
    <source>
        <dbReference type="EMBL" id="KKM02989.1"/>
    </source>
</evidence>
<dbReference type="AlphaFoldDB" id="A0A0F9GW35"/>
<accession>A0A0F9GW35</accession>
<keyword evidence="2" id="KW-0004">4Fe-4S</keyword>
<dbReference type="InterPro" id="IPR010722">
    <property type="entry name" value="BATS_dom"/>
</dbReference>
<dbReference type="Pfam" id="PF06968">
    <property type="entry name" value="BATS"/>
    <property type="match status" value="1"/>
</dbReference>
<organism evidence="4">
    <name type="scientific">marine sediment metagenome</name>
    <dbReference type="NCBI Taxonomy" id="412755"/>
    <lineage>
        <taxon>unclassified sequences</taxon>
        <taxon>metagenomes</taxon>
        <taxon>ecological metagenomes</taxon>
    </lineage>
</organism>
<evidence type="ECO:0000256" key="1">
    <source>
        <dbReference type="ARBA" id="ARBA00001966"/>
    </source>
</evidence>
<dbReference type="EMBL" id="LAZR01016792">
    <property type="protein sequence ID" value="KKM02989.1"/>
    <property type="molecule type" value="Genomic_DNA"/>
</dbReference>
<proteinExistence type="predicted"/>
<gene>
    <name evidence="4" type="ORF">LCGC14_1778900</name>
</gene>
<comment type="caution">
    <text evidence="4">The sequence shown here is derived from an EMBL/GenBank/DDBJ whole genome shotgun (WGS) entry which is preliminary data.</text>
</comment>
<name>A0A0F9GW35_9ZZZZ</name>
<dbReference type="SMART" id="SM00876">
    <property type="entry name" value="BATS"/>
    <property type="match status" value="1"/>
</dbReference>
<dbReference type="InterPro" id="IPR002684">
    <property type="entry name" value="Biotin_synth/BioAB"/>
</dbReference>
<keyword evidence="2" id="KW-0411">Iron-sulfur</keyword>
<feature type="domain" description="Biotin and thiamin synthesis-associated" evidence="3">
    <location>
        <begin position="36"/>
        <end position="128"/>
    </location>
</feature>
<dbReference type="GO" id="GO:0051539">
    <property type="term" value="F:4 iron, 4 sulfur cluster binding"/>
    <property type="evidence" value="ECO:0007669"/>
    <property type="project" value="UniProtKB-KW"/>
</dbReference>
<dbReference type="InterPro" id="IPR058240">
    <property type="entry name" value="rSAM_sf"/>
</dbReference>
<keyword evidence="2" id="KW-0479">Metal-binding</keyword>
<reference evidence="4" key="1">
    <citation type="journal article" date="2015" name="Nature">
        <title>Complex archaea that bridge the gap between prokaryotes and eukaryotes.</title>
        <authorList>
            <person name="Spang A."/>
            <person name="Saw J.H."/>
            <person name="Jorgensen S.L."/>
            <person name="Zaremba-Niedzwiedzka K."/>
            <person name="Martijn J."/>
            <person name="Lind A.E."/>
            <person name="van Eijk R."/>
            <person name="Schleper C."/>
            <person name="Guy L."/>
            <person name="Ettema T.J."/>
        </authorList>
    </citation>
    <scope>NUCLEOTIDE SEQUENCE</scope>
</reference>
<dbReference type="Gene3D" id="3.20.20.70">
    <property type="entry name" value="Aldolase class I"/>
    <property type="match status" value="1"/>
</dbReference>
<dbReference type="PANTHER" id="PTHR22976">
    <property type="entry name" value="BIOTIN SYNTHASE"/>
    <property type="match status" value="1"/>
</dbReference>
<dbReference type="InterPro" id="IPR013785">
    <property type="entry name" value="Aldolase_TIM"/>
</dbReference>
<dbReference type="PANTHER" id="PTHR22976:SF2">
    <property type="entry name" value="BIOTIN SYNTHASE, MITOCHONDRIAL"/>
    <property type="match status" value="1"/>
</dbReference>
<dbReference type="GO" id="GO:0051537">
    <property type="term" value="F:2 iron, 2 sulfur cluster binding"/>
    <property type="evidence" value="ECO:0007669"/>
    <property type="project" value="TreeGrafter"/>
</dbReference>
<protein>
    <recommendedName>
        <fullName evidence="3">Biotin and thiamin synthesis-associated domain-containing protein</fullName>
    </recommendedName>
</protein>
<sequence length="159" mass="17581">MKVCSGGIVGMGEQAADRFGLLMQLANLPQQPESVPINMLVKVKGTPLESVDDLDHFEFIRTIATARIMMPHSYVRLSAGRNAMNEQMQSMCFFAGANSIFYGDKLLTTENPEADADMKLIKKLGMNPEKRHDYSDEAYEASLSSAVADKATSEMFYEA</sequence>
<evidence type="ECO:0000256" key="2">
    <source>
        <dbReference type="ARBA" id="ARBA00022485"/>
    </source>
</evidence>
<dbReference type="SUPFAM" id="SSF102114">
    <property type="entry name" value="Radical SAM enzymes"/>
    <property type="match status" value="1"/>
</dbReference>
<evidence type="ECO:0000259" key="3">
    <source>
        <dbReference type="SMART" id="SM00876"/>
    </source>
</evidence>
<dbReference type="GO" id="GO:0004076">
    <property type="term" value="F:biotin synthase activity"/>
    <property type="evidence" value="ECO:0007669"/>
    <property type="project" value="InterPro"/>
</dbReference>
<dbReference type="GO" id="GO:0009102">
    <property type="term" value="P:biotin biosynthetic process"/>
    <property type="evidence" value="ECO:0007669"/>
    <property type="project" value="InterPro"/>
</dbReference>
<comment type="cofactor">
    <cofactor evidence="1">
        <name>[4Fe-4S] cluster</name>
        <dbReference type="ChEBI" id="CHEBI:49883"/>
    </cofactor>
</comment>